<accession>A0A9D3V9Q7</accession>
<evidence type="ECO:0000313" key="3">
    <source>
        <dbReference type="Proteomes" id="UP000828251"/>
    </source>
</evidence>
<dbReference type="Pfam" id="PF13456">
    <property type="entry name" value="RVT_3"/>
    <property type="match status" value="1"/>
</dbReference>
<dbReference type="SUPFAM" id="SSF53098">
    <property type="entry name" value="Ribonuclease H-like"/>
    <property type="match status" value="1"/>
</dbReference>
<dbReference type="PANTHER" id="PTHR33116:SF78">
    <property type="entry name" value="OS12G0587133 PROTEIN"/>
    <property type="match status" value="1"/>
</dbReference>
<dbReference type="PROSITE" id="PS50878">
    <property type="entry name" value="RT_POL"/>
    <property type="match status" value="1"/>
</dbReference>
<dbReference type="CDD" id="cd01650">
    <property type="entry name" value="RT_nLTR_like"/>
    <property type="match status" value="1"/>
</dbReference>
<dbReference type="GO" id="GO:0003676">
    <property type="term" value="F:nucleic acid binding"/>
    <property type="evidence" value="ECO:0007669"/>
    <property type="project" value="InterPro"/>
</dbReference>
<reference evidence="2 3" key="1">
    <citation type="journal article" date="2021" name="Plant Biotechnol. J.">
        <title>Multi-omics assisted identification of the key and species-specific regulatory components of drought-tolerant mechanisms in Gossypium stocksii.</title>
        <authorList>
            <person name="Yu D."/>
            <person name="Ke L."/>
            <person name="Zhang D."/>
            <person name="Wu Y."/>
            <person name="Sun Y."/>
            <person name="Mei J."/>
            <person name="Sun J."/>
            <person name="Sun Y."/>
        </authorList>
    </citation>
    <scope>NUCLEOTIDE SEQUENCE [LARGE SCALE GENOMIC DNA]</scope>
    <source>
        <strain evidence="3">cv. E1</strain>
        <tissue evidence="2">Leaf</tissue>
    </source>
</reference>
<dbReference type="CDD" id="cd06222">
    <property type="entry name" value="RNase_H_like"/>
    <property type="match status" value="1"/>
</dbReference>
<proteinExistence type="predicted"/>
<comment type="caution">
    <text evidence="2">The sequence shown here is derived from an EMBL/GenBank/DDBJ whole genome shotgun (WGS) entry which is preliminary data.</text>
</comment>
<dbReference type="InterPro" id="IPR000477">
    <property type="entry name" value="RT_dom"/>
</dbReference>
<dbReference type="Gene3D" id="3.30.420.10">
    <property type="entry name" value="Ribonuclease H-like superfamily/Ribonuclease H"/>
    <property type="match status" value="1"/>
</dbReference>
<dbReference type="InterPro" id="IPR012337">
    <property type="entry name" value="RNaseH-like_sf"/>
</dbReference>
<organism evidence="2 3">
    <name type="scientific">Gossypium stocksii</name>
    <dbReference type="NCBI Taxonomy" id="47602"/>
    <lineage>
        <taxon>Eukaryota</taxon>
        <taxon>Viridiplantae</taxon>
        <taxon>Streptophyta</taxon>
        <taxon>Embryophyta</taxon>
        <taxon>Tracheophyta</taxon>
        <taxon>Spermatophyta</taxon>
        <taxon>Magnoliopsida</taxon>
        <taxon>eudicotyledons</taxon>
        <taxon>Gunneridae</taxon>
        <taxon>Pentapetalae</taxon>
        <taxon>rosids</taxon>
        <taxon>malvids</taxon>
        <taxon>Malvales</taxon>
        <taxon>Malvaceae</taxon>
        <taxon>Malvoideae</taxon>
        <taxon>Gossypium</taxon>
    </lineage>
</organism>
<dbReference type="InterPro" id="IPR044730">
    <property type="entry name" value="RNase_H-like_dom_plant"/>
</dbReference>
<gene>
    <name evidence="2" type="ORF">J1N35_025856</name>
</gene>
<dbReference type="OrthoDB" id="998186at2759"/>
<name>A0A9D3V9Q7_9ROSI</name>
<dbReference type="Proteomes" id="UP000828251">
    <property type="component" value="Unassembled WGS sequence"/>
</dbReference>
<protein>
    <recommendedName>
        <fullName evidence="1">Reverse transcriptase domain-containing protein</fullName>
    </recommendedName>
</protein>
<evidence type="ECO:0000313" key="2">
    <source>
        <dbReference type="EMBL" id="KAH1073528.1"/>
    </source>
</evidence>
<dbReference type="InterPro" id="IPR002156">
    <property type="entry name" value="RNaseH_domain"/>
</dbReference>
<dbReference type="PANTHER" id="PTHR33116">
    <property type="entry name" value="REVERSE TRANSCRIPTASE ZINC-BINDING DOMAIN-CONTAINING PROTEIN-RELATED-RELATED"/>
    <property type="match status" value="1"/>
</dbReference>
<sequence length="729" mass="83526">MYIVDNYLTGHFPVCGRFSKLETEDITGLLAEVIEEEVRRSVSSMSPLKAPGMDGFHAKFYQANWEIVGVSIFNFVKSVFEGNDLDPRINRTLLVLIPKVFGAETINQYRPIILCNVLYKFITKTIVIRLRQAMQKLFKQNQSSFIAGRNISDNIVIHTMKSSKGKKGWMVIKVDLEKAYDKIRWDFLKDTLIDAGFPMALVSIIMQCVTSYSLQLFWNGSLSEEFKPSRGVRQGDPLSPYLFVLGMERLGHLIEASVEKGSWEPIKLSHEDANGLSAYLGFSRVTNLGKYLRMPLFHHRVGRNSFSFVLYKVRNRLNGWDARKLSFAGRLTLVKAVLLSIPNYFMTPARMPITICKEIEKVTQAFLWGSNNERRKVALVSWNEVCKPVEKGGLGIRQLHDQNRLFLLKIGFQLVSKTDSLWVQILRNKYNIHGTIPNVLHRNNCSYVWCSIVKVWDNVKQGLVWIIQDGLIVNFWNDVWIHDLGPLKAYYIGVGAIDETICICDVTNAAGGWNYTWLLIVLPREFEDDGVIRKTNTPQRVQTFLWMLVQNKRLTNEERVRRALVWSKSYGIRMQMPHLSCSSKTEQKWQRPETGWVKVNVDGSVVQQHARAVVGGGVKSDRLKLAWLEGHKQVELNCDNGMLIDTICNGFAPISNVAEVRLIHEWYNKDWKVTFRHVGRRCNKVADCLAKLAVGRVNQVVLFPKPPQHVLRLLEEDSHGHFVEFLTGV</sequence>
<dbReference type="EMBL" id="JAIQCV010000008">
    <property type="protein sequence ID" value="KAH1073528.1"/>
    <property type="molecule type" value="Genomic_DNA"/>
</dbReference>
<dbReference type="GO" id="GO:0004523">
    <property type="term" value="F:RNA-DNA hybrid ribonuclease activity"/>
    <property type="evidence" value="ECO:0007669"/>
    <property type="project" value="InterPro"/>
</dbReference>
<dbReference type="AlphaFoldDB" id="A0A9D3V9Q7"/>
<dbReference type="SUPFAM" id="SSF56672">
    <property type="entry name" value="DNA/RNA polymerases"/>
    <property type="match status" value="1"/>
</dbReference>
<feature type="domain" description="Reverse transcriptase" evidence="1">
    <location>
        <begin position="78"/>
        <end position="332"/>
    </location>
</feature>
<evidence type="ECO:0000259" key="1">
    <source>
        <dbReference type="PROSITE" id="PS50878"/>
    </source>
</evidence>
<dbReference type="InterPro" id="IPR036397">
    <property type="entry name" value="RNaseH_sf"/>
</dbReference>
<dbReference type="InterPro" id="IPR043502">
    <property type="entry name" value="DNA/RNA_pol_sf"/>
</dbReference>
<keyword evidence="3" id="KW-1185">Reference proteome</keyword>
<dbReference type="Pfam" id="PF00078">
    <property type="entry name" value="RVT_1"/>
    <property type="match status" value="1"/>
</dbReference>